<keyword evidence="1" id="KW-1133">Transmembrane helix</keyword>
<keyword evidence="1" id="KW-0472">Membrane</keyword>
<sequence>MNAAVALVLFAGMAGLARLLLPGMLRFLNDHGLTAPNYAGEIIPVGTGAVIVLLDLALYTLFIAGEEWLPVLPGFASTAWLANGDAAAYVLVFAVGWLDDTIGERKVKGLAGHWRQWRRTHSPSTGIVKALLVGTAALWVVARGSGSWAEAGFDWLTIALSANALNLLDVRPGRAWKSFGLGAAVLLATSPLSGCVWMLPALAAGAALLPGDLRGRHMLGDCGSNLLGFTLGCALANAAPVWLQGSALLLLLAMHRTAEKSSITAWIERHKWVRWLDRFGRV</sequence>
<name>A0ABV5W519_9BACL</name>
<comment type="caution">
    <text evidence="2">The sequence shown here is derived from an EMBL/GenBank/DDBJ whole genome shotgun (WGS) entry which is preliminary data.</text>
</comment>
<dbReference type="RefSeq" id="WP_344908724.1">
    <property type="nucleotide sequence ID" value="NZ_BAAAYO010000006.1"/>
</dbReference>
<organism evidence="2 3">
    <name type="scientific">Paenibacillus hodogayensis</name>
    <dbReference type="NCBI Taxonomy" id="279208"/>
    <lineage>
        <taxon>Bacteria</taxon>
        <taxon>Bacillati</taxon>
        <taxon>Bacillota</taxon>
        <taxon>Bacilli</taxon>
        <taxon>Bacillales</taxon>
        <taxon>Paenibacillaceae</taxon>
        <taxon>Paenibacillus</taxon>
    </lineage>
</organism>
<dbReference type="Proteomes" id="UP001589619">
    <property type="component" value="Unassembled WGS sequence"/>
</dbReference>
<keyword evidence="3" id="KW-1185">Reference proteome</keyword>
<accession>A0ABV5W519</accession>
<evidence type="ECO:0000313" key="3">
    <source>
        <dbReference type="Proteomes" id="UP001589619"/>
    </source>
</evidence>
<feature type="transmembrane region" description="Helical" evidence="1">
    <location>
        <begin position="43"/>
        <end position="64"/>
    </location>
</feature>
<evidence type="ECO:0000313" key="2">
    <source>
        <dbReference type="EMBL" id="MFB9755650.1"/>
    </source>
</evidence>
<gene>
    <name evidence="2" type="ORF">ACFFNY_29070</name>
</gene>
<proteinExistence type="predicted"/>
<protein>
    <recommendedName>
        <fullName evidence="4">Glycosyl transferase family 4</fullName>
    </recommendedName>
</protein>
<feature type="transmembrane region" description="Helical" evidence="1">
    <location>
        <begin position="229"/>
        <end position="253"/>
    </location>
</feature>
<reference evidence="2 3" key="1">
    <citation type="submission" date="2024-09" db="EMBL/GenBank/DDBJ databases">
        <authorList>
            <person name="Sun Q."/>
            <person name="Mori K."/>
        </authorList>
    </citation>
    <scope>NUCLEOTIDE SEQUENCE [LARGE SCALE GENOMIC DNA]</scope>
    <source>
        <strain evidence="2 3">JCM 12520</strain>
    </source>
</reference>
<keyword evidence="1" id="KW-0812">Transmembrane</keyword>
<dbReference type="EMBL" id="JBHMAG010000018">
    <property type="protein sequence ID" value="MFB9755650.1"/>
    <property type="molecule type" value="Genomic_DNA"/>
</dbReference>
<evidence type="ECO:0008006" key="4">
    <source>
        <dbReference type="Google" id="ProtNLM"/>
    </source>
</evidence>
<feature type="transmembrane region" description="Helical" evidence="1">
    <location>
        <begin position="180"/>
        <end position="209"/>
    </location>
</feature>
<evidence type="ECO:0000256" key="1">
    <source>
        <dbReference type="SAM" id="Phobius"/>
    </source>
</evidence>